<dbReference type="PANTHER" id="PTHR48081">
    <property type="entry name" value="AB HYDROLASE SUPERFAMILY PROTEIN C4A8.06C"/>
    <property type="match status" value="1"/>
</dbReference>
<dbReference type="SUPFAM" id="SSF53474">
    <property type="entry name" value="alpha/beta-Hydrolases"/>
    <property type="match status" value="1"/>
</dbReference>
<dbReference type="Proteomes" id="UP001519363">
    <property type="component" value="Unassembled WGS sequence"/>
</dbReference>
<evidence type="ECO:0000256" key="2">
    <source>
        <dbReference type="SAM" id="Phobius"/>
    </source>
</evidence>
<dbReference type="EMBL" id="JAGIOO010000001">
    <property type="protein sequence ID" value="MBP2477383.1"/>
    <property type="molecule type" value="Genomic_DNA"/>
</dbReference>
<accession>A0ABS5ALE6</accession>
<sequence length="388" mass="41452">MARRLLFTVLVLLTLVNLGLLAFVWIPEWDTGNAFDMVLFDLGTIVMGYAAGYWLVLPAALGLLMVVVAVRRGWVRSAWFAGLPAVALLVAAVLPMAAITAVAKDRGMSLDYGTPFASGAVPAPQRTETYASVDGGELKLDVWGATEGANRPAVLFVHGGGWIAGSRGMAPRWMQLLVDRGYAVFDIDYRLEGPQRWQKQTGDVKCAIGWVRANAAKLGVDPARIGLLGASAGANLSMLSAYTQGEARLPASCAEGAGDTSVRTVVSLYGVTDLVAGYPTLNSSAEYMAEKFTDGTPATHPEIYRLGSPITHVRPGLPPTLLVHGEHDRLIPASQSTTMAAKLAEAGVQHDVLMLPWTDHGFDVLAWGGWGSQIANPVVVDFFDKHLR</sequence>
<dbReference type="Gene3D" id="3.40.50.1820">
    <property type="entry name" value="alpha/beta hydrolase"/>
    <property type="match status" value="1"/>
</dbReference>
<dbReference type="InterPro" id="IPR029058">
    <property type="entry name" value="AB_hydrolase_fold"/>
</dbReference>
<keyword evidence="2" id="KW-1133">Transmembrane helix</keyword>
<evidence type="ECO:0000256" key="1">
    <source>
        <dbReference type="ARBA" id="ARBA00022801"/>
    </source>
</evidence>
<reference evidence="4 5" key="1">
    <citation type="submission" date="2021-03" db="EMBL/GenBank/DDBJ databases">
        <title>Sequencing the genomes of 1000 actinobacteria strains.</title>
        <authorList>
            <person name="Klenk H.-P."/>
        </authorList>
    </citation>
    <scope>NUCLEOTIDE SEQUENCE [LARGE SCALE GENOMIC DNA]</scope>
    <source>
        <strain evidence="4 5">DSM 44580</strain>
    </source>
</reference>
<evidence type="ECO:0000313" key="4">
    <source>
        <dbReference type="EMBL" id="MBP2477383.1"/>
    </source>
</evidence>
<proteinExistence type="predicted"/>
<feature type="transmembrane region" description="Helical" evidence="2">
    <location>
        <begin position="45"/>
        <end position="70"/>
    </location>
</feature>
<keyword evidence="2" id="KW-0472">Membrane</keyword>
<gene>
    <name evidence="4" type="ORF">JOF53_006255</name>
</gene>
<keyword evidence="2" id="KW-0812">Transmembrane</keyword>
<dbReference type="Pfam" id="PF20434">
    <property type="entry name" value="BD-FAE"/>
    <property type="match status" value="1"/>
</dbReference>
<protein>
    <submittedName>
        <fullName evidence="4">Acetyl esterase/lipase</fullName>
    </submittedName>
</protein>
<feature type="domain" description="BD-FAE-like" evidence="3">
    <location>
        <begin position="147"/>
        <end position="343"/>
    </location>
</feature>
<evidence type="ECO:0000313" key="5">
    <source>
        <dbReference type="Proteomes" id="UP001519363"/>
    </source>
</evidence>
<comment type="caution">
    <text evidence="4">The sequence shown here is derived from an EMBL/GenBank/DDBJ whole genome shotgun (WGS) entry which is preliminary data.</text>
</comment>
<organism evidence="4 5">
    <name type="scientific">Crossiella equi</name>
    <dbReference type="NCBI Taxonomy" id="130796"/>
    <lineage>
        <taxon>Bacteria</taxon>
        <taxon>Bacillati</taxon>
        <taxon>Actinomycetota</taxon>
        <taxon>Actinomycetes</taxon>
        <taxon>Pseudonocardiales</taxon>
        <taxon>Pseudonocardiaceae</taxon>
        <taxon>Crossiella</taxon>
    </lineage>
</organism>
<dbReference type="InterPro" id="IPR049492">
    <property type="entry name" value="BD-FAE-like_dom"/>
</dbReference>
<name>A0ABS5ALE6_9PSEU</name>
<dbReference type="RefSeq" id="WP_158103455.1">
    <property type="nucleotide sequence ID" value="NZ_JAGIOO010000001.1"/>
</dbReference>
<evidence type="ECO:0000259" key="3">
    <source>
        <dbReference type="Pfam" id="PF20434"/>
    </source>
</evidence>
<dbReference type="InterPro" id="IPR050300">
    <property type="entry name" value="GDXG_lipolytic_enzyme"/>
</dbReference>
<feature type="transmembrane region" description="Helical" evidence="2">
    <location>
        <begin position="77"/>
        <end position="99"/>
    </location>
</feature>
<keyword evidence="5" id="KW-1185">Reference proteome</keyword>
<keyword evidence="1" id="KW-0378">Hydrolase</keyword>